<dbReference type="Proteomes" id="UP000054785">
    <property type="component" value="Unassembled WGS sequence"/>
</dbReference>
<dbReference type="OrthoDB" id="5616117at2"/>
<organism evidence="1 2">
    <name type="scientific">Legionella geestiana</name>
    <dbReference type="NCBI Taxonomy" id="45065"/>
    <lineage>
        <taxon>Bacteria</taxon>
        <taxon>Pseudomonadati</taxon>
        <taxon>Pseudomonadota</taxon>
        <taxon>Gammaproteobacteria</taxon>
        <taxon>Legionellales</taxon>
        <taxon>Legionellaceae</taxon>
        <taxon>Legionella</taxon>
    </lineage>
</organism>
<evidence type="ECO:0000313" key="2">
    <source>
        <dbReference type="Proteomes" id="UP000054785"/>
    </source>
</evidence>
<gene>
    <name evidence="1" type="ORF">Lgee_1726</name>
</gene>
<dbReference type="AlphaFoldDB" id="A0A0W0TPB7"/>
<dbReference type="STRING" id="45065.Lgee_1726"/>
<dbReference type="PATRIC" id="fig|45065.4.peg.1876"/>
<proteinExistence type="predicted"/>
<dbReference type="EMBL" id="LNYC01000070">
    <property type="protein sequence ID" value="KTC97405.1"/>
    <property type="molecule type" value="Genomic_DNA"/>
</dbReference>
<sequence length="94" mass="10028">MEQLLVTQAHNTMQTITWLLAGINALLHLLFAGAVARDAGTLNRAGMPTALVSGHAWAFATLVGGVFTAVLYWFIHHSTVTRPASGGTRVTAER</sequence>
<accession>A0A0W0TPB7</accession>
<name>A0A0W0TPB7_9GAMM</name>
<reference evidence="1 2" key="1">
    <citation type="submission" date="2015-11" db="EMBL/GenBank/DDBJ databases">
        <title>Genomic analysis of 38 Legionella species identifies large and diverse effector repertoires.</title>
        <authorList>
            <person name="Burstein D."/>
            <person name="Amaro F."/>
            <person name="Zusman T."/>
            <person name="Lifshitz Z."/>
            <person name="Cohen O."/>
            <person name="Gilbert J.A."/>
            <person name="Pupko T."/>
            <person name="Shuman H.A."/>
            <person name="Segal G."/>
        </authorList>
    </citation>
    <scope>NUCLEOTIDE SEQUENCE [LARGE SCALE GENOMIC DNA]</scope>
    <source>
        <strain evidence="1 2">ATCC 49504</strain>
    </source>
</reference>
<protein>
    <submittedName>
        <fullName evidence="1">Uncharacterized protein</fullName>
    </submittedName>
</protein>
<evidence type="ECO:0000313" key="1">
    <source>
        <dbReference type="EMBL" id="KTC97405.1"/>
    </source>
</evidence>
<comment type="caution">
    <text evidence="1">The sequence shown here is derived from an EMBL/GenBank/DDBJ whole genome shotgun (WGS) entry which is preliminary data.</text>
</comment>
<dbReference type="RefSeq" id="WP_035903989.1">
    <property type="nucleotide sequence ID" value="NZ_CAAAHN010000004.1"/>
</dbReference>
<keyword evidence="2" id="KW-1185">Reference proteome</keyword>